<dbReference type="Pfam" id="PF04255">
    <property type="entry name" value="DUF433"/>
    <property type="match status" value="1"/>
</dbReference>
<dbReference type="GeneID" id="73902675"/>
<dbReference type="RefSeq" id="WP_256533544.1">
    <property type="nucleotide sequence ID" value="NZ_CP101824.1"/>
</dbReference>
<dbReference type="Gene3D" id="1.10.10.10">
    <property type="entry name" value="Winged helix-like DNA-binding domain superfamily/Winged helix DNA-binding domain"/>
    <property type="match status" value="1"/>
</dbReference>
<name>A0ABD5NQ51_9EURY</name>
<dbReference type="PANTHER" id="PTHR34849">
    <property type="entry name" value="SSL5025 PROTEIN"/>
    <property type="match status" value="1"/>
</dbReference>
<proteinExistence type="predicted"/>
<dbReference type="InterPro" id="IPR036388">
    <property type="entry name" value="WH-like_DNA-bd_sf"/>
</dbReference>
<comment type="caution">
    <text evidence="2">The sequence shown here is derived from an EMBL/GenBank/DDBJ whole genome shotgun (WGS) entry which is preliminary data.</text>
</comment>
<dbReference type="InterPro" id="IPR007367">
    <property type="entry name" value="DUF433"/>
</dbReference>
<evidence type="ECO:0000313" key="2">
    <source>
        <dbReference type="EMBL" id="MFC3959059.1"/>
    </source>
</evidence>
<dbReference type="PANTHER" id="PTHR34849:SF1">
    <property type="entry name" value="SLR0770 PROTEIN"/>
    <property type="match status" value="1"/>
</dbReference>
<accession>A0ABD5NQ51</accession>
<feature type="region of interest" description="Disordered" evidence="1">
    <location>
        <begin position="69"/>
        <end position="92"/>
    </location>
</feature>
<sequence>MASIVRTEDVLGGEPRIDGTRVGVLDVYELVIDGGYAPADVADQLGRSHAEIYTALAYYHDHPEEMRHLRRDREETTSTLADEALQPPEPAQ</sequence>
<dbReference type="EMBL" id="JBHSAQ010000010">
    <property type="protein sequence ID" value="MFC3959059.1"/>
    <property type="molecule type" value="Genomic_DNA"/>
</dbReference>
<dbReference type="AlphaFoldDB" id="A0ABD5NQ51"/>
<keyword evidence="3" id="KW-1185">Reference proteome</keyword>
<organism evidence="2 3">
    <name type="scientific">Halovivax cerinus</name>
    <dbReference type="NCBI Taxonomy" id="1487865"/>
    <lineage>
        <taxon>Archaea</taxon>
        <taxon>Methanobacteriati</taxon>
        <taxon>Methanobacteriota</taxon>
        <taxon>Stenosarchaea group</taxon>
        <taxon>Halobacteria</taxon>
        <taxon>Halobacteriales</taxon>
        <taxon>Natrialbaceae</taxon>
        <taxon>Halovivax</taxon>
    </lineage>
</organism>
<reference evidence="2 3" key="1">
    <citation type="journal article" date="2019" name="Int. J. Syst. Evol. Microbiol.">
        <title>The Global Catalogue of Microorganisms (GCM) 10K type strain sequencing project: providing services to taxonomists for standard genome sequencing and annotation.</title>
        <authorList>
            <consortium name="The Broad Institute Genomics Platform"/>
            <consortium name="The Broad Institute Genome Sequencing Center for Infectious Disease"/>
            <person name="Wu L."/>
            <person name="Ma J."/>
        </authorList>
    </citation>
    <scope>NUCLEOTIDE SEQUENCE [LARGE SCALE GENOMIC DNA]</scope>
    <source>
        <strain evidence="2 3">IBRC-M 10256</strain>
    </source>
</reference>
<dbReference type="SUPFAM" id="SSF46689">
    <property type="entry name" value="Homeodomain-like"/>
    <property type="match status" value="1"/>
</dbReference>
<dbReference type="InterPro" id="IPR009057">
    <property type="entry name" value="Homeodomain-like_sf"/>
</dbReference>
<protein>
    <submittedName>
        <fullName evidence="2">DUF433 domain-containing protein</fullName>
    </submittedName>
</protein>
<gene>
    <name evidence="2" type="ORF">ACFOUR_11855</name>
</gene>
<dbReference type="Proteomes" id="UP001595846">
    <property type="component" value="Unassembled WGS sequence"/>
</dbReference>
<evidence type="ECO:0000313" key="3">
    <source>
        <dbReference type="Proteomes" id="UP001595846"/>
    </source>
</evidence>
<evidence type="ECO:0000256" key="1">
    <source>
        <dbReference type="SAM" id="MobiDB-lite"/>
    </source>
</evidence>